<dbReference type="Proteomes" id="UP000054859">
    <property type="component" value="Unassembled WGS sequence"/>
</dbReference>
<dbReference type="PROSITE" id="PS00875">
    <property type="entry name" value="T2SP_D"/>
    <property type="match status" value="1"/>
</dbReference>
<dbReference type="SMART" id="SM00965">
    <property type="entry name" value="STN"/>
    <property type="match status" value="1"/>
</dbReference>
<evidence type="ECO:0000313" key="11">
    <source>
        <dbReference type="Proteomes" id="UP000054859"/>
    </source>
</evidence>
<dbReference type="Gene3D" id="2.60.40.3470">
    <property type="match status" value="1"/>
</dbReference>
<protein>
    <submittedName>
        <fullName evidence="10">Type IV pilus (Tfp) assembly protein PilQ</fullName>
    </submittedName>
</protein>
<dbReference type="InterPro" id="IPR013355">
    <property type="entry name" value="Pilus_4_PilQ"/>
</dbReference>
<dbReference type="InterPro" id="IPR038591">
    <property type="entry name" value="NolW-like_sf"/>
</dbReference>
<evidence type="ECO:0000256" key="1">
    <source>
        <dbReference type="ARBA" id="ARBA00004442"/>
    </source>
</evidence>
<dbReference type="InterPro" id="IPR051808">
    <property type="entry name" value="Type_IV_pilus_biogenesis"/>
</dbReference>
<keyword evidence="5" id="KW-0653">Protein transport</keyword>
<evidence type="ECO:0000256" key="7">
    <source>
        <dbReference type="ARBA" id="ARBA00023237"/>
    </source>
</evidence>
<dbReference type="InterPro" id="IPR005644">
    <property type="entry name" value="NolW-like"/>
</dbReference>
<dbReference type="PANTHER" id="PTHR30604">
    <property type="entry name" value="PROTEIN TRANSPORT PROTEIN HOFQ"/>
    <property type="match status" value="1"/>
</dbReference>
<dbReference type="Gene3D" id="3.30.1370.130">
    <property type="match status" value="1"/>
</dbReference>
<accession>A0A0W0R416</accession>
<dbReference type="InterPro" id="IPR021731">
    <property type="entry name" value="AMIN_dom"/>
</dbReference>
<evidence type="ECO:0000256" key="8">
    <source>
        <dbReference type="RuleBase" id="RU004004"/>
    </source>
</evidence>
<dbReference type="Pfam" id="PF11741">
    <property type="entry name" value="AMIN"/>
    <property type="match status" value="1"/>
</dbReference>
<reference evidence="10 11" key="1">
    <citation type="submission" date="2015-11" db="EMBL/GenBank/DDBJ databases">
        <title>Identification of large and diverse effector repertoires of 38 Legionella species.</title>
        <authorList>
            <person name="Burstein D."/>
            <person name="Amaro F."/>
            <person name="Zusman T."/>
            <person name="Lifshitz Z."/>
            <person name="Cohen O."/>
            <person name="Gilbert J.A."/>
            <person name="Pupko T."/>
            <person name="Shuman H.A."/>
            <person name="Segal G."/>
        </authorList>
    </citation>
    <scope>NUCLEOTIDE SEQUENCE [LARGE SCALE GENOMIC DNA]</scope>
    <source>
        <strain evidence="10 11">1762-AUS-E</strain>
    </source>
</reference>
<keyword evidence="4" id="KW-0732">Signal</keyword>
<dbReference type="GO" id="GO:0009279">
    <property type="term" value="C:cell outer membrane"/>
    <property type="evidence" value="ECO:0007669"/>
    <property type="project" value="UniProtKB-SubCell"/>
</dbReference>
<comment type="subcellular location">
    <subcellularLocation>
        <location evidence="1 8">Cell outer membrane</location>
    </subcellularLocation>
</comment>
<dbReference type="InterPro" id="IPR011662">
    <property type="entry name" value="Secretin/TonB_short_N"/>
</dbReference>
<keyword evidence="6" id="KW-0472">Membrane</keyword>
<dbReference type="Gene3D" id="3.30.1370.120">
    <property type="match status" value="1"/>
</dbReference>
<dbReference type="STRING" id="45056.Lade_0436"/>
<sequence>MRKFITLFIVGFLIVCMKPALAQNSLIEVKVLPMPDNRVRIDFKFAQPVQQLPASFITQKPQRLILDFLNSNYQLDNALVNQPVDIGAVVAYKIVSVGDRVRAILDLSDDITYSGCITGNVYSVLIKSKGPQLISKRKEVFVTNRPVNARFGITNIDFRGTERQGGRLIIDVTHTGIPIEVVQRGKEVIAVFQNTRIPPRLAKRYDVVDFHSPTQLVIAQQEGTDARITLKNEGSYNHYAYQVNKQFIIDIFPLTEEELKAEKLRKKVFTGKRITLNFQKIPVRSVLQLLADFTGINIVVSNDVTGDITLRLNDVPWDQALDIILTTQGLDKRQVGNVILIDKAEKFTEREQQELKVIESTKKIAPIRAELLQINYAKAADIATMLKDKENSLLSARGNLSVDVRTNTIWLQDTADRIEEIRDLVKQLDIPVQQVQIEARIVNVTKDCAEDLGIRWGISKPAHLSGTLEGANDIAGLTPPVSVQDIANNVPIGDRLNVDLKAQPVGVDPASIGIALAKLGNGVLLDLELSALESEGRAEIIASPRLMTTNQQEALIESGEDIPYQESTSSGATAVAFKKAVLSLKVTPQITPDGKLLMDLQINQDSDSGRRVQGVPIILTKAIETNVLVNNGQTIVLGGIYRQDKNNAVTRVPFLGSIPVLGYLFSRTQIRNRNEELLIFITPRIITNNLSITAIQGQTPMVANRAVVPMPARPWKQ</sequence>
<feature type="domain" description="Secretin/TonB short N-terminal" evidence="9">
    <location>
        <begin position="296"/>
        <end position="344"/>
    </location>
</feature>
<keyword evidence="7" id="KW-0998">Cell outer membrane</keyword>
<name>A0A0W0R416_9GAMM</name>
<evidence type="ECO:0000259" key="9">
    <source>
        <dbReference type="SMART" id="SM00965"/>
    </source>
</evidence>
<dbReference type="PRINTS" id="PR00811">
    <property type="entry name" value="BCTERIALGSPD"/>
</dbReference>
<dbReference type="Pfam" id="PF07660">
    <property type="entry name" value="STN"/>
    <property type="match status" value="1"/>
</dbReference>
<comment type="similarity">
    <text evidence="2">Belongs to the bacterial secretin family. PilQ subfamily.</text>
</comment>
<comment type="caution">
    <text evidence="10">The sequence shown here is derived from an EMBL/GenBank/DDBJ whole genome shotgun (WGS) entry which is preliminary data.</text>
</comment>
<evidence type="ECO:0000256" key="2">
    <source>
        <dbReference type="ARBA" id="ARBA00006304"/>
    </source>
</evidence>
<dbReference type="EMBL" id="LNKA01000001">
    <property type="protein sequence ID" value="KTC65778.1"/>
    <property type="molecule type" value="Genomic_DNA"/>
</dbReference>
<organism evidence="10 11">
    <name type="scientific">Legionella adelaidensis</name>
    <dbReference type="NCBI Taxonomy" id="45056"/>
    <lineage>
        <taxon>Bacteria</taxon>
        <taxon>Pseudomonadati</taxon>
        <taxon>Pseudomonadota</taxon>
        <taxon>Gammaproteobacteria</taxon>
        <taxon>Legionellales</taxon>
        <taxon>Legionellaceae</taxon>
        <taxon>Legionella</taxon>
    </lineage>
</organism>
<dbReference type="GO" id="GO:0009306">
    <property type="term" value="P:protein secretion"/>
    <property type="evidence" value="ECO:0007669"/>
    <property type="project" value="InterPro"/>
</dbReference>
<dbReference type="InterPro" id="IPR001775">
    <property type="entry name" value="GspD/PilQ"/>
</dbReference>
<evidence type="ECO:0000256" key="5">
    <source>
        <dbReference type="ARBA" id="ARBA00022927"/>
    </source>
</evidence>
<dbReference type="Pfam" id="PF00263">
    <property type="entry name" value="Secretin"/>
    <property type="match status" value="1"/>
</dbReference>
<dbReference type="Pfam" id="PF03958">
    <property type="entry name" value="Secretin_N"/>
    <property type="match status" value="1"/>
</dbReference>
<evidence type="ECO:0000256" key="4">
    <source>
        <dbReference type="ARBA" id="ARBA00022729"/>
    </source>
</evidence>
<proteinExistence type="inferred from homology"/>
<evidence type="ECO:0000313" key="10">
    <source>
        <dbReference type="EMBL" id="KTC65778.1"/>
    </source>
</evidence>
<keyword evidence="11" id="KW-1185">Reference proteome</keyword>
<dbReference type="NCBIfam" id="TIGR02515">
    <property type="entry name" value="IV_pilus_PilQ"/>
    <property type="match status" value="1"/>
</dbReference>
<dbReference type="PATRIC" id="fig|45056.6.peg.452"/>
<evidence type="ECO:0000256" key="6">
    <source>
        <dbReference type="ARBA" id="ARBA00023136"/>
    </source>
</evidence>
<keyword evidence="3 8" id="KW-0813">Transport</keyword>
<evidence type="ECO:0000256" key="3">
    <source>
        <dbReference type="ARBA" id="ARBA00022448"/>
    </source>
</evidence>
<dbReference type="PANTHER" id="PTHR30604:SF1">
    <property type="entry name" value="DNA UTILIZATION PROTEIN HOFQ"/>
    <property type="match status" value="1"/>
</dbReference>
<dbReference type="AlphaFoldDB" id="A0A0W0R416"/>
<dbReference type="InterPro" id="IPR004845">
    <property type="entry name" value="T2SS_GspD_CS"/>
</dbReference>
<dbReference type="InterPro" id="IPR004846">
    <property type="entry name" value="T2SS/T3SS_dom"/>
</dbReference>
<gene>
    <name evidence="10" type="primary">pilQ_1</name>
    <name evidence="10" type="ORF">Lade_0436</name>
</gene>